<dbReference type="SMART" id="SM00411">
    <property type="entry name" value="BHL"/>
    <property type="match status" value="1"/>
</dbReference>
<dbReference type="PROSITE" id="PS00045">
    <property type="entry name" value="HISTONE_LIKE"/>
    <property type="match status" value="1"/>
</dbReference>
<evidence type="ECO:0000256" key="2">
    <source>
        <dbReference type="ARBA" id="ARBA00018329"/>
    </source>
</evidence>
<evidence type="ECO:0000313" key="12">
    <source>
        <dbReference type="Proteomes" id="UP000664835"/>
    </source>
</evidence>
<organism evidence="11 12">
    <name type="scientific">Thiomicrorhabdus marina</name>
    <dbReference type="NCBI Taxonomy" id="2818442"/>
    <lineage>
        <taxon>Bacteria</taxon>
        <taxon>Pseudomonadati</taxon>
        <taxon>Pseudomonadota</taxon>
        <taxon>Gammaproteobacteria</taxon>
        <taxon>Thiotrichales</taxon>
        <taxon>Piscirickettsiaceae</taxon>
        <taxon>Thiomicrorhabdus</taxon>
    </lineage>
</organism>
<gene>
    <name evidence="8" type="primary">ihfA</name>
    <name evidence="8" type="synonym">himA</name>
    <name evidence="11" type="ORF">J3998_09520</name>
</gene>
<comment type="subunit">
    <text evidence="8 10">Heterodimer of an alpha and a beta chain.</text>
</comment>
<dbReference type="InterPro" id="IPR000119">
    <property type="entry name" value="Hist_DNA-bd"/>
</dbReference>
<dbReference type="PANTHER" id="PTHR33175:SF2">
    <property type="entry name" value="INTEGRATION HOST FACTOR SUBUNIT ALPHA"/>
    <property type="match status" value="1"/>
</dbReference>
<dbReference type="InterPro" id="IPR005684">
    <property type="entry name" value="IHF_alpha"/>
</dbReference>
<evidence type="ECO:0000256" key="10">
    <source>
        <dbReference type="RuleBase" id="RU004485"/>
    </source>
</evidence>
<dbReference type="Proteomes" id="UP000664835">
    <property type="component" value="Unassembled WGS sequence"/>
</dbReference>
<dbReference type="CDD" id="cd13835">
    <property type="entry name" value="IHF_A"/>
    <property type="match status" value="1"/>
</dbReference>
<dbReference type="InterPro" id="IPR020816">
    <property type="entry name" value="Histone-like_DNA-bd_CS"/>
</dbReference>
<name>A0ABS3Q641_9GAMM</name>
<keyword evidence="7 8" id="KW-0233">DNA recombination</keyword>
<keyword evidence="12" id="KW-1185">Reference proteome</keyword>
<reference evidence="11 12" key="1">
    <citation type="submission" date="2021-03" db="EMBL/GenBank/DDBJ databases">
        <title>Thiomicrorhabdus sp.nov.,novel sulfur-oxidizing bacteria isolated from coastal sediment.</title>
        <authorList>
            <person name="Liu X."/>
        </authorList>
    </citation>
    <scope>NUCLEOTIDE SEQUENCE [LARGE SCALE GENOMIC DNA]</scope>
    <source>
        <strain evidence="11 12">6S2-11</strain>
    </source>
</reference>
<dbReference type="RefSeq" id="WP_208150429.1">
    <property type="nucleotide sequence ID" value="NZ_JAGETV010000018.1"/>
</dbReference>
<dbReference type="InterPro" id="IPR010992">
    <property type="entry name" value="IHF-like_DNA-bd_dom_sf"/>
</dbReference>
<comment type="similarity">
    <text evidence="1 8 9">Belongs to the bacterial histone-like protein family.</text>
</comment>
<proteinExistence type="inferred from homology"/>
<accession>A0ABS3Q641</accession>
<keyword evidence="5 8" id="KW-0238">DNA-binding</keyword>
<protein>
    <recommendedName>
        <fullName evidence="2 8">Integration host factor subunit alpha</fullName>
        <shortName evidence="8">IHF-alpha</shortName>
    </recommendedName>
</protein>
<evidence type="ECO:0000256" key="3">
    <source>
        <dbReference type="ARBA" id="ARBA00022845"/>
    </source>
</evidence>
<keyword evidence="6 8" id="KW-0804">Transcription</keyword>
<comment type="function">
    <text evidence="8 10">This protein is one of the two subunits of integration host factor, a specific DNA-binding protein that functions in genetic recombination as well as in transcriptional and translational control.</text>
</comment>
<dbReference type="EMBL" id="JAGETV010000018">
    <property type="protein sequence ID" value="MBO1927815.1"/>
    <property type="molecule type" value="Genomic_DNA"/>
</dbReference>
<evidence type="ECO:0000256" key="1">
    <source>
        <dbReference type="ARBA" id="ARBA00010529"/>
    </source>
</evidence>
<dbReference type="HAMAP" id="MF_00380">
    <property type="entry name" value="IHF_alpha"/>
    <property type="match status" value="1"/>
</dbReference>
<dbReference type="NCBIfam" id="TIGR00987">
    <property type="entry name" value="himA"/>
    <property type="match status" value="1"/>
</dbReference>
<evidence type="ECO:0000256" key="4">
    <source>
        <dbReference type="ARBA" id="ARBA00023015"/>
    </source>
</evidence>
<dbReference type="PRINTS" id="PR01727">
    <property type="entry name" value="DNABINDINGHU"/>
</dbReference>
<evidence type="ECO:0000256" key="8">
    <source>
        <dbReference type="HAMAP-Rule" id="MF_00380"/>
    </source>
</evidence>
<sequence>MSVEKSDTLTKAQIAQDLSDTFGFNKRESKELVEQFYEEISDVLVSGEQIKLSGFGNFELRDKASRPGRNPRTGEDVPISARRVVTFKPGQKLRAQIDSFDGNH</sequence>
<evidence type="ECO:0000313" key="11">
    <source>
        <dbReference type="EMBL" id="MBO1927815.1"/>
    </source>
</evidence>
<keyword evidence="3 8" id="KW-0810">Translation regulation</keyword>
<dbReference type="NCBIfam" id="NF001401">
    <property type="entry name" value="PRK00285.1"/>
    <property type="match status" value="1"/>
</dbReference>
<dbReference type="Pfam" id="PF00216">
    <property type="entry name" value="Bac_DNA_binding"/>
    <property type="match status" value="1"/>
</dbReference>
<dbReference type="PANTHER" id="PTHR33175">
    <property type="entry name" value="DNA-BINDING PROTEIN HU"/>
    <property type="match status" value="1"/>
</dbReference>
<evidence type="ECO:0000256" key="6">
    <source>
        <dbReference type="ARBA" id="ARBA00023163"/>
    </source>
</evidence>
<comment type="caution">
    <text evidence="11">The sequence shown here is derived from an EMBL/GenBank/DDBJ whole genome shotgun (WGS) entry which is preliminary data.</text>
</comment>
<evidence type="ECO:0000256" key="9">
    <source>
        <dbReference type="RuleBase" id="RU003939"/>
    </source>
</evidence>
<evidence type="ECO:0000256" key="7">
    <source>
        <dbReference type="ARBA" id="ARBA00023172"/>
    </source>
</evidence>
<dbReference type="Gene3D" id="4.10.520.10">
    <property type="entry name" value="IHF-like DNA-binding proteins"/>
    <property type="match status" value="1"/>
</dbReference>
<keyword evidence="4 8" id="KW-0805">Transcription regulation</keyword>
<evidence type="ECO:0000256" key="5">
    <source>
        <dbReference type="ARBA" id="ARBA00023125"/>
    </source>
</evidence>
<dbReference type="SUPFAM" id="SSF47729">
    <property type="entry name" value="IHF-like DNA-binding proteins"/>
    <property type="match status" value="1"/>
</dbReference>